<proteinExistence type="predicted"/>
<sequence length="797" mass="93463">MTIPSKIHQIQLVDENELQRDFQKFVRKKKIFGEYDFLFTSDNEVSEDEEKEETVDDDVLNVLENYYETTLEKPKNNKACDDDEEQVMNHDRCFYIGSVLNYLLECKPLIEATRKLGYLPLDQEYPKEYRNSERVLVISKKLADLLWRRIKPHINEDDLKGVRPYGFGNEGHWIPIGIHECLRFNRYAKDAFFKPHQDAKFVKNNDEQSIFTVLIYLDGGEAGTTLMKKVHDPQQKNPRILKFKKLATVQPQMGAALIFNHDLYHAGDLVQDMKYVLRTEIIFKRVDSESVYQMNYRADHRYLLIKKLLNESNMLEKEGKVREATTKYIEAQNIHTSISHSLMGINNSKKVSFIETHVPEELFAHIFSFLNAEEISKTLLHVNREMNRYARNSALWRELYARKWKIHDAENERNESTITKNWYHIFISRANMEKYFSPVLLDLGMGTYRYAVMTRNSSTFRCGPTIIGKPWHNHFDLNGYGFEDYVAGDRFDGHCEKMDMLSKPEGNILDRNLLKIFVYQLYKDDLQVNLREHPLVISHPVSWTSKEKEEFTQDMFSLGIPFVCLVDSTQMLSLNYEVKNFLRIHAGTSGIRCIPVLNGEPFQTCQVIEYPPMLTQLHHYYGTASEEMIPFERFLQLILISPKDDDETRKQYYEYEGDYYLNGWYWNVSGHVRAALGEWYWKQIVKAMDKLVDQLLLLLTNQKEEEIQQMMKCVIFTGGAFMDVRNLAKRLQDKYLQKLHVEFEFGTVKFIGEVECNDEEDDSEAVGMDILKGMEIFAGLSTFKSQCQMNPVLASDE</sequence>
<dbReference type="InterPro" id="IPR043129">
    <property type="entry name" value="ATPase_NBD"/>
</dbReference>
<evidence type="ECO:0000259" key="6">
    <source>
        <dbReference type="PROSITE" id="PS50181"/>
    </source>
</evidence>
<dbReference type="InterPro" id="IPR044862">
    <property type="entry name" value="Pro_4_hyd_alph_FE2OG_OXY"/>
</dbReference>
<dbReference type="InterPro" id="IPR036047">
    <property type="entry name" value="F-box-like_dom_sf"/>
</dbReference>
<gene>
    <name evidence="8" type="ORF">C9374_010640</name>
</gene>
<dbReference type="PROSITE" id="PS50181">
    <property type="entry name" value="FBOX"/>
    <property type="match status" value="1"/>
</dbReference>
<dbReference type="GO" id="GO:0031418">
    <property type="term" value="F:L-ascorbic acid binding"/>
    <property type="evidence" value="ECO:0007669"/>
    <property type="project" value="InterPro"/>
</dbReference>
<evidence type="ECO:0000256" key="3">
    <source>
        <dbReference type="ARBA" id="ARBA00022964"/>
    </source>
</evidence>
<dbReference type="PROSITE" id="PS51471">
    <property type="entry name" value="FE2OG_OXY"/>
    <property type="match status" value="1"/>
</dbReference>
<evidence type="ECO:0000313" key="9">
    <source>
        <dbReference type="Proteomes" id="UP000816034"/>
    </source>
</evidence>
<dbReference type="GeneID" id="68103094"/>
<keyword evidence="2" id="KW-0479">Metal-binding</keyword>
<evidence type="ECO:0008006" key="10">
    <source>
        <dbReference type="Google" id="ProtNLM"/>
    </source>
</evidence>
<dbReference type="EMBL" id="PYSW02000044">
    <property type="protein sequence ID" value="KAG2374621.1"/>
    <property type="molecule type" value="Genomic_DNA"/>
</dbReference>
<dbReference type="Gene3D" id="3.30.420.40">
    <property type="match status" value="2"/>
</dbReference>
<feature type="domain" description="Fe2OG dioxygenase" evidence="7">
    <location>
        <begin position="177"/>
        <end position="331"/>
    </location>
</feature>
<reference evidence="8 9" key="1">
    <citation type="journal article" date="2018" name="BMC Genomics">
        <title>The genome of Naegleria lovaniensis, the basis for a comparative approach to unravel pathogenicity factors of the human pathogenic amoeba N. fowleri.</title>
        <authorList>
            <person name="Liechti N."/>
            <person name="Schurch N."/>
            <person name="Bruggmann R."/>
            <person name="Wittwer M."/>
        </authorList>
    </citation>
    <scope>NUCLEOTIDE SEQUENCE [LARGE SCALE GENOMIC DNA]</scope>
    <source>
        <strain evidence="8 9">ATCC 30569</strain>
    </source>
</reference>
<evidence type="ECO:0000256" key="1">
    <source>
        <dbReference type="ARBA" id="ARBA00001961"/>
    </source>
</evidence>
<name>A0AA88GDP8_NAELO</name>
<evidence type="ECO:0000313" key="8">
    <source>
        <dbReference type="EMBL" id="KAG2374621.1"/>
    </source>
</evidence>
<dbReference type="RefSeq" id="XP_044543795.1">
    <property type="nucleotide sequence ID" value="XM_044686207.1"/>
</dbReference>
<organism evidence="8 9">
    <name type="scientific">Naegleria lovaniensis</name>
    <name type="common">Amoeba</name>
    <dbReference type="NCBI Taxonomy" id="51637"/>
    <lineage>
        <taxon>Eukaryota</taxon>
        <taxon>Discoba</taxon>
        <taxon>Heterolobosea</taxon>
        <taxon>Tetramitia</taxon>
        <taxon>Eutetramitia</taxon>
        <taxon>Vahlkampfiidae</taxon>
        <taxon>Naegleria</taxon>
    </lineage>
</organism>
<evidence type="ECO:0000256" key="5">
    <source>
        <dbReference type="ARBA" id="ARBA00023004"/>
    </source>
</evidence>
<dbReference type="GO" id="GO:0004656">
    <property type="term" value="F:procollagen-proline 4-dioxygenase activity"/>
    <property type="evidence" value="ECO:0007669"/>
    <property type="project" value="TreeGrafter"/>
</dbReference>
<keyword evidence="4" id="KW-0560">Oxidoreductase</keyword>
<dbReference type="Pfam" id="PF13640">
    <property type="entry name" value="2OG-FeII_Oxy_3"/>
    <property type="match status" value="1"/>
</dbReference>
<dbReference type="PANTHER" id="PTHR10869:SF246">
    <property type="entry name" value="TRANSMEMBRANE PROLYL 4-HYDROXYLASE"/>
    <property type="match status" value="1"/>
</dbReference>
<dbReference type="InterPro" id="IPR045054">
    <property type="entry name" value="P4HA-like"/>
</dbReference>
<dbReference type="SUPFAM" id="SSF53067">
    <property type="entry name" value="Actin-like ATPase domain"/>
    <property type="match status" value="1"/>
</dbReference>
<dbReference type="GO" id="GO:0005506">
    <property type="term" value="F:iron ion binding"/>
    <property type="evidence" value="ECO:0007669"/>
    <property type="project" value="InterPro"/>
</dbReference>
<evidence type="ECO:0000256" key="4">
    <source>
        <dbReference type="ARBA" id="ARBA00023002"/>
    </source>
</evidence>
<dbReference type="SMART" id="SM00702">
    <property type="entry name" value="P4Hc"/>
    <property type="match status" value="1"/>
</dbReference>
<dbReference type="InterPro" id="IPR006620">
    <property type="entry name" value="Pro_4_hyd_alph"/>
</dbReference>
<keyword evidence="5" id="KW-0408">Iron</keyword>
<dbReference type="Gene3D" id="2.60.120.620">
    <property type="entry name" value="q2cbj1_9rhob like domain"/>
    <property type="match status" value="1"/>
</dbReference>
<dbReference type="AlphaFoldDB" id="A0AA88GDP8"/>
<feature type="domain" description="F-box" evidence="6">
    <location>
        <begin position="352"/>
        <end position="399"/>
    </location>
</feature>
<comment type="caution">
    <text evidence="8">The sequence shown here is derived from an EMBL/GenBank/DDBJ whole genome shotgun (WGS) entry which is preliminary data.</text>
</comment>
<evidence type="ECO:0000256" key="2">
    <source>
        <dbReference type="ARBA" id="ARBA00022723"/>
    </source>
</evidence>
<dbReference type="Proteomes" id="UP000816034">
    <property type="component" value="Unassembled WGS sequence"/>
</dbReference>
<dbReference type="PANTHER" id="PTHR10869">
    <property type="entry name" value="PROLYL 4-HYDROXYLASE ALPHA SUBUNIT"/>
    <property type="match status" value="1"/>
</dbReference>
<comment type="cofactor">
    <cofactor evidence="1">
        <name>L-ascorbate</name>
        <dbReference type="ChEBI" id="CHEBI:38290"/>
    </cofactor>
</comment>
<dbReference type="Gene3D" id="1.20.1280.50">
    <property type="match status" value="1"/>
</dbReference>
<protein>
    <recommendedName>
        <fullName evidence="10">F-box domain-containing protein</fullName>
    </recommendedName>
</protein>
<keyword evidence="3" id="KW-0223">Dioxygenase</keyword>
<keyword evidence="9" id="KW-1185">Reference proteome</keyword>
<dbReference type="InterPro" id="IPR001810">
    <property type="entry name" value="F-box_dom"/>
</dbReference>
<evidence type="ECO:0000259" key="7">
    <source>
        <dbReference type="PROSITE" id="PS51471"/>
    </source>
</evidence>
<dbReference type="SUPFAM" id="SSF81383">
    <property type="entry name" value="F-box domain"/>
    <property type="match status" value="1"/>
</dbReference>
<dbReference type="InterPro" id="IPR005123">
    <property type="entry name" value="Oxoglu/Fe-dep_dioxygenase_dom"/>
</dbReference>
<dbReference type="Pfam" id="PF12937">
    <property type="entry name" value="F-box-like"/>
    <property type="match status" value="1"/>
</dbReference>
<dbReference type="GO" id="GO:0005783">
    <property type="term" value="C:endoplasmic reticulum"/>
    <property type="evidence" value="ECO:0007669"/>
    <property type="project" value="TreeGrafter"/>
</dbReference>
<accession>A0AA88GDP8</accession>